<accession>A0A7J3XXW1</accession>
<keyword evidence="1" id="KW-0812">Transmembrane</keyword>
<evidence type="ECO:0000313" key="2">
    <source>
        <dbReference type="EMBL" id="HHP67329.1"/>
    </source>
</evidence>
<evidence type="ECO:0000256" key="1">
    <source>
        <dbReference type="SAM" id="Phobius"/>
    </source>
</evidence>
<name>A0A7J3XXW1_9CREN</name>
<feature type="transmembrane region" description="Helical" evidence="1">
    <location>
        <begin position="89"/>
        <end position="108"/>
    </location>
</feature>
<evidence type="ECO:0008006" key="3">
    <source>
        <dbReference type="Google" id="ProtNLM"/>
    </source>
</evidence>
<dbReference type="EMBL" id="DRYK01000015">
    <property type="protein sequence ID" value="HHP67329.1"/>
    <property type="molecule type" value="Genomic_DNA"/>
</dbReference>
<keyword evidence="1" id="KW-0472">Membrane</keyword>
<proteinExistence type="predicted"/>
<feature type="transmembrane region" description="Helical" evidence="1">
    <location>
        <begin position="7"/>
        <end position="24"/>
    </location>
</feature>
<feature type="transmembrane region" description="Helical" evidence="1">
    <location>
        <begin position="128"/>
        <end position="150"/>
    </location>
</feature>
<reference evidence="2" key="1">
    <citation type="journal article" date="2020" name="mSystems">
        <title>Genome- and Community-Level Interaction Insights into Carbon Utilization and Element Cycling Functions of Hydrothermarchaeota in Hydrothermal Sediment.</title>
        <authorList>
            <person name="Zhou Z."/>
            <person name="Liu Y."/>
            <person name="Xu W."/>
            <person name="Pan J."/>
            <person name="Luo Z.H."/>
            <person name="Li M."/>
        </authorList>
    </citation>
    <scope>NUCLEOTIDE SEQUENCE [LARGE SCALE GENOMIC DNA]</scope>
    <source>
        <strain evidence="2">SpSt-110</strain>
    </source>
</reference>
<feature type="transmembrane region" description="Helical" evidence="1">
    <location>
        <begin position="54"/>
        <end position="77"/>
    </location>
</feature>
<organism evidence="2">
    <name type="scientific">Thermogladius calderae</name>
    <dbReference type="NCBI Taxonomy" id="1200300"/>
    <lineage>
        <taxon>Archaea</taxon>
        <taxon>Thermoproteota</taxon>
        <taxon>Thermoprotei</taxon>
        <taxon>Desulfurococcales</taxon>
        <taxon>Desulfurococcaceae</taxon>
        <taxon>Thermogladius</taxon>
    </lineage>
</organism>
<keyword evidence="1" id="KW-1133">Transmembrane helix</keyword>
<protein>
    <recommendedName>
        <fullName evidence="3">Cobalt transport protein</fullName>
    </recommendedName>
</protein>
<sequence>MTLASRLLLVASVFLGILIAAFSAPTPASWVYLSAIAFVELGVIKVLNKPVTILRALVFICFFVFLSLSMRLIGIFLFNNPLNPTTTVYAALLLVEAFLGITMLLQLISPSELVWLASKVGFKEAGRVLALVLTHLSSILLAYSEVYVVVKLKKTRSILALKPLLVYTIEYGGQINEAIHLYGLPDPVLGKTKPGERDLLVISMSLALILTGILLLSR</sequence>
<comment type="caution">
    <text evidence="2">The sequence shown here is derived from an EMBL/GenBank/DDBJ whole genome shotgun (WGS) entry which is preliminary data.</text>
</comment>
<feature type="transmembrane region" description="Helical" evidence="1">
    <location>
        <begin position="199"/>
        <end position="217"/>
    </location>
</feature>
<dbReference type="AlphaFoldDB" id="A0A7J3XXW1"/>
<gene>
    <name evidence="2" type="ORF">ENM60_00810</name>
</gene>